<dbReference type="STRING" id="1288291.A0A059EWQ8"/>
<dbReference type="VEuPathDB" id="MicrosporidiaDB:H312_03443"/>
<evidence type="ECO:0000259" key="1">
    <source>
        <dbReference type="SMART" id="SM01126"/>
    </source>
</evidence>
<keyword evidence="3" id="KW-1185">Reference proteome</keyword>
<sequence length="278" mass="33030">MYLIKIKFKKMANEYYEKLITMNDDEFLNYLFQKSLVKNAQNCSSCGVEMILKYKKEVNEKYTWRCINSLCCNYKTTRTLRYGSFFQDFRLPIREILKCIYSYAIFPRQKDIKIQTFLSKNFIINIRNRLIQKFREYFRLNPIKLGGSGVTVHVDETKLNFNVKSHRGHSPSEPSWALVFADTSYFPSRGYVELVENRKSSTLLEVINRVVLPHSIIYTDEWPSYANINQNEAYLHRTVTHKYHFVDPTTGVHTQNVESYNNKLKYKIKMVKGVRKEK</sequence>
<reference evidence="3" key="1">
    <citation type="submission" date="2013-02" db="EMBL/GenBank/DDBJ databases">
        <authorList>
            <consortium name="The Broad Institute Genome Sequencing Platform"/>
            <person name="Cuomo C."/>
            <person name="Becnel J."/>
            <person name="Sanscrainte N."/>
            <person name="Walker B."/>
            <person name="Young S.K."/>
            <person name="Zeng Q."/>
            <person name="Gargeya S."/>
            <person name="Fitzgerald M."/>
            <person name="Haas B."/>
            <person name="Abouelleil A."/>
            <person name="Alvarado L."/>
            <person name="Arachchi H.M."/>
            <person name="Berlin A.M."/>
            <person name="Chapman S.B."/>
            <person name="Dewar J."/>
            <person name="Goldberg J."/>
            <person name="Griggs A."/>
            <person name="Gujja S."/>
            <person name="Hansen M."/>
            <person name="Howarth C."/>
            <person name="Imamovic A."/>
            <person name="Larimer J."/>
            <person name="McCowan C."/>
            <person name="Murphy C."/>
            <person name="Neiman D."/>
            <person name="Pearson M."/>
            <person name="Priest M."/>
            <person name="Roberts A."/>
            <person name="Saif S."/>
            <person name="Shea T."/>
            <person name="Sisk P."/>
            <person name="Sykes S."/>
            <person name="Wortman J."/>
            <person name="Nusbaum C."/>
            <person name="Birren B."/>
        </authorList>
    </citation>
    <scope>NUCLEOTIDE SEQUENCE [LARGE SCALE GENOMIC DNA]</scope>
    <source>
        <strain evidence="3">PRA339</strain>
    </source>
</reference>
<dbReference type="AlphaFoldDB" id="A0A059EWQ8"/>
<feature type="non-terminal residue" evidence="2">
    <location>
        <position position="278"/>
    </location>
</feature>
<name>A0A059EWQ8_9MICR</name>
<accession>A0A059EWQ8</accession>
<reference evidence="2 3" key="2">
    <citation type="submission" date="2014-03" db="EMBL/GenBank/DDBJ databases">
        <title>The Genome Sequence of Anncaliia algerae insect isolate PRA339.</title>
        <authorList>
            <consortium name="The Broad Institute Genome Sequencing Platform"/>
            <consortium name="The Broad Institute Genome Sequencing Center for Infectious Disease"/>
            <person name="Cuomo C."/>
            <person name="Becnel J."/>
            <person name="Sanscrainte N."/>
            <person name="Walker B."/>
            <person name="Young S.K."/>
            <person name="Zeng Q."/>
            <person name="Gargeya S."/>
            <person name="Fitzgerald M."/>
            <person name="Haas B."/>
            <person name="Abouelleil A."/>
            <person name="Alvarado L."/>
            <person name="Arachchi H.M."/>
            <person name="Berlin A.M."/>
            <person name="Chapman S.B."/>
            <person name="Dewar J."/>
            <person name="Goldberg J."/>
            <person name="Griggs A."/>
            <person name="Gujja S."/>
            <person name="Hansen M."/>
            <person name="Howarth C."/>
            <person name="Imamovic A."/>
            <person name="Larimer J."/>
            <person name="McCowan C."/>
            <person name="Murphy C."/>
            <person name="Neiman D."/>
            <person name="Pearson M."/>
            <person name="Priest M."/>
            <person name="Roberts A."/>
            <person name="Saif S."/>
            <person name="Shea T."/>
            <person name="Sisk P."/>
            <person name="Sykes S."/>
            <person name="Wortman J."/>
            <person name="Nusbaum C."/>
            <person name="Birren B."/>
        </authorList>
    </citation>
    <scope>NUCLEOTIDE SEQUENCE [LARGE SCALE GENOMIC DNA]</scope>
    <source>
        <strain evidence="2 3">PRA339</strain>
    </source>
</reference>
<proteinExistence type="predicted"/>
<dbReference type="PANTHER" id="PTHR47163">
    <property type="entry name" value="DDE_TNP_IS1595 DOMAIN-CONTAINING PROTEIN"/>
    <property type="match status" value="1"/>
</dbReference>
<dbReference type="OrthoDB" id="2192452at2759"/>
<dbReference type="HOGENOM" id="CLU_044348_0_0_1"/>
<dbReference type="Pfam" id="PF12762">
    <property type="entry name" value="DDE_Tnp_IS1595"/>
    <property type="match status" value="1"/>
</dbReference>
<evidence type="ECO:0000313" key="3">
    <source>
        <dbReference type="Proteomes" id="UP000030655"/>
    </source>
</evidence>
<dbReference type="PANTHER" id="PTHR47163:SF2">
    <property type="entry name" value="SI:DKEY-17M8.2"/>
    <property type="match status" value="1"/>
</dbReference>
<evidence type="ECO:0000313" key="2">
    <source>
        <dbReference type="EMBL" id="KCZ79174.1"/>
    </source>
</evidence>
<gene>
    <name evidence="2" type="ORF">H312_03443</name>
</gene>
<dbReference type="SMART" id="SM01126">
    <property type="entry name" value="DDE_Tnp_IS1595"/>
    <property type="match status" value="1"/>
</dbReference>
<organism evidence="2 3">
    <name type="scientific">Anncaliia algerae PRA339</name>
    <dbReference type="NCBI Taxonomy" id="1288291"/>
    <lineage>
        <taxon>Eukaryota</taxon>
        <taxon>Fungi</taxon>
        <taxon>Fungi incertae sedis</taxon>
        <taxon>Microsporidia</taxon>
        <taxon>Tubulinosematoidea</taxon>
        <taxon>Tubulinosematidae</taxon>
        <taxon>Anncaliia</taxon>
    </lineage>
</organism>
<dbReference type="EMBL" id="KK365337">
    <property type="protein sequence ID" value="KCZ79174.1"/>
    <property type="molecule type" value="Genomic_DNA"/>
</dbReference>
<feature type="domain" description="ISXO2-like transposase" evidence="1">
    <location>
        <begin position="144"/>
        <end position="278"/>
    </location>
</feature>
<dbReference type="Proteomes" id="UP000030655">
    <property type="component" value="Unassembled WGS sequence"/>
</dbReference>
<dbReference type="InterPro" id="IPR024445">
    <property type="entry name" value="Tnp_ISXO2-like"/>
</dbReference>
<protein>
    <recommendedName>
        <fullName evidence="1">ISXO2-like transposase domain-containing protein</fullName>
    </recommendedName>
</protein>
<dbReference type="InterPro" id="IPR053164">
    <property type="entry name" value="IS1016-like_transposase"/>
</dbReference>